<dbReference type="Proteomes" id="UP000228909">
    <property type="component" value="Unassembled WGS sequence"/>
</dbReference>
<protein>
    <recommendedName>
        <fullName evidence="4">Phage holin family protein</fullName>
    </recommendedName>
</protein>
<evidence type="ECO:0008006" key="4">
    <source>
        <dbReference type="Google" id="ProtNLM"/>
    </source>
</evidence>
<dbReference type="EMBL" id="PFCK01000012">
    <property type="protein sequence ID" value="PIR71832.1"/>
    <property type="molecule type" value="Genomic_DNA"/>
</dbReference>
<keyword evidence="1" id="KW-1133">Transmembrane helix</keyword>
<dbReference type="InterPro" id="IPR007165">
    <property type="entry name" value="Phage_holin_4_2"/>
</dbReference>
<organism evidence="2 3">
    <name type="scientific">Candidatus Nealsonbacteria bacterium CG10_big_fil_rev_8_21_14_0_10_37_25</name>
    <dbReference type="NCBI Taxonomy" id="1974711"/>
    <lineage>
        <taxon>Bacteria</taxon>
        <taxon>Candidatus Nealsoniibacteriota</taxon>
    </lineage>
</organism>
<proteinExistence type="predicted"/>
<dbReference type="PANTHER" id="PTHR37309">
    <property type="entry name" value="SLR0284 PROTEIN"/>
    <property type="match status" value="1"/>
</dbReference>
<evidence type="ECO:0000256" key="1">
    <source>
        <dbReference type="SAM" id="Phobius"/>
    </source>
</evidence>
<evidence type="ECO:0000313" key="3">
    <source>
        <dbReference type="Proteomes" id="UP000228909"/>
    </source>
</evidence>
<keyword evidence="1" id="KW-0812">Transmembrane</keyword>
<accession>A0A2H0TJV1</accession>
<keyword evidence="1" id="KW-0472">Membrane</keyword>
<dbReference type="Pfam" id="PF04020">
    <property type="entry name" value="Phage_holin_4_2"/>
    <property type="match status" value="1"/>
</dbReference>
<dbReference type="PANTHER" id="PTHR37309:SF1">
    <property type="entry name" value="SLR0284 PROTEIN"/>
    <property type="match status" value="1"/>
</dbReference>
<gene>
    <name evidence="2" type="ORF">COU43_00340</name>
</gene>
<dbReference type="AlphaFoldDB" id="A0A2H0TJV1"/>
<feature type="transmembrane region" description="Helical" evidence="1">
    <location>
        <begin position="30"/>
        <end position="48"/>
    </location>
</feature>
<feature type="transmembrane region" description="Helical" evidence="1">
    <location>
        <begin position="91"/>
        <end position="109"/>
    </location>
</feature>
<feature type="transmembrane region" description="Helical" evidence="1">
    <location>
        <begin position="60"/>
        <end position="79"/>
    </location>
</feature>
<comment type="caution">
    <text evidence="2">The sequence shown here is derived from an EMBL/GenBank/DDBJ whole genome shotgun (WGS) entry which is preliminary data.</text>
</comment>
<name>A0A2H0TJV1_9BACT</name>
<evidence type="ECO:0000313" key="2">
    <source>
        <dbReference type="EMBL" id="PIR71832.1"/>
    </source>
</evidence>
<reference evidence="3" key="1">
    <citation type="submission" date="2017-09" db="EMBL/GenBank/DDBJ databases">
        <title>Depth-based differentiation of microbial function through sediment-hosted aquifers and enrichment of novel symbionts in the deep terrestrial subsurface.</title>
        <authorList>
            <person name="Probst A.J."/>
            <person name="Ladd B."/>
            <person name="Jarett J.K."/>
            <person name="Geller-Mcgrath D.E."/>
            <person name="Sieber C.M.K."/>
            <person name="Emerson J.B."/>
            <person name="Anantharaman K."/>
            <person name="Thomas B.C."/>
            <person name="Malmstrom R."/>
            <person name="Stieglmeier M."/>
            <person name="Klingl A."/>
            <person name="Woyke T."/>
            <person name="Ryan C.M."/>
            <person name="Banfield J.F."/>
        </authorList>
    </citation>
    <scope>NUCLEOTIDE SEQUENCE [LARGE SCALE GENOMIC DNA]</scope>
</reference>
<sequence>MWTLFLQIVAGILGIWLAVMYVPRVEFIGPWQQLILAGAILGLINFFIKPILKVITLPLRILTFGLFGLVINMLMVWLVDVIFPELIIPGLIPLFWTSLIVWGISFILIKWMPAK</sequence>